<dbReference type="PANTHER" id="PTHR30562">
    <property type="entry name" value="UVRC/OXIDOREDUCTASE"/>
    <property type="match status" value="1"/>
</dbReference>
<dbReference type="InterPro" id="IPR013520">
    <property type="entry name" value="Ribonucl_H"/>
</dbReference>
<organism evidence="2">
    <name type="scientific">freshwater metagenome</name>
    <dbReference type="NCBI Taxonomy" id="449393"/>
    <lineage>
        <taxon>unclassified sequences</taxon>
        <taxon>metagenomes</taxon>
        <taxon>ecological metagenomes</taxon>
    </lineage>
</organism>
<protein>
    <submittedName>
        <fullName evidence="2">Unannotated protein</fullName>
    </submittedName>
</protein>
<dbReference type="GO" id="GO:0006289">
    <property type="term" value="P:nucleotide-excision repair"/>
    <property type="evidence" value="ECO:0007669"/>
    <property type="project" value="InterPro"/>
</dbReference>
<name>A0A6J6I850_9ZZZZ</name>
<dbReference type="Gene3D" id="3.30.420.10">
    <property type="entry name" value="Ribonuclease H-like superfamily/Ribonuclease H"/>
    <property type="match status" value="1"/>
</dbReference>
<proteinExistence type="predicted"/>
<reference evidence="2" key="1">
    <citation type="submission" date="2020-05" db="EMBL/GenBank/DDBJ databases">
        <authorList>
            <person name="Chiriac C."/>
            <person name="Salcher M."/>
            <person name="Ghai R."/>
            <person name="Kavagutti S V."/>
        </authorList>
    </citation>
    <scope>NUCLEOTIDE SEQUENCE</scope>
</reference>
<dbReference type="AlphaFoldDB" id="A0A6J6I850"/>
<dbReference type="GO" id="GO:0003887">
    <property type="term" value="F:DNA-directed DNA polymerase activity"/>
    <property type="evidence" value="ECO:0007669"/>
    <property type="project" value="InterPro"/>
</dbReference>
<dbReference type="SMART" id="SM00479">
    <property type="entry name" value="EXOIII"/>
    <property type="match status" value="1"/>
</dbReference>
<gene>
    <name evidence="2" type="ORF">UFOPK1908_00930</name>
    <name evidence="3" type="ORF">UFOPK3576_00099</name>
</gene>
<dbReference type="EMBL" id="CAEZVB010000040">
    <property type="protein sequence ID" value="CAB4622641.1"/>
    <property type="molecule type" value="Genomic_DNA"/>
</dbReference>
<dbReference type="InterPro" id="IPR047296">
    <property type="entry name" value="GIY-YIG_UvrC_Cho"/>
</dbReference>
<dbReference type="Pfam" id="PF00929">
    <property type="entry name" value="RNase_T"/>
    <property type="match status" value="1"/>
</dbReference>
<dbReference type="InterPro" id="IPR012337">
    <property type="entry name" value="RNaseH-like_sf"/>
</dbReference>
<dbReference type="EMBL" id="CAFBMO010000002">
    <property type="protein sequence ID" value="CAB4894285.1"/>
    <property type="molecule type" value="Genomic_DNA"/>
</dbReference>
<dbReference type="NCBIfam" id="NF005905">
    <property type="entry name" value="PRK07883.1-3"/>
    <property type="match status" value="1"/>
</dbReference>
<dbReference type="InterPro" id="IPR050066">
    <property type="entry name" value="UvrABC_protein_C"/>
</dbReference>
<dbReference type="GO" id="GO:0006260">
    <property type="term" value="P:DNA replication"/>
    <property type="evidence" value="ECO:0007669"/>
    <property type="project" value="InterPro"/>
</dbReference>
<dbReference type="Gene3D" id="3.40.1440.10">
    <property type="entry name" value="GIY-YIG endonuclease"/>
    <property type="match status" value="1"/>
</dbReference>
<dbReference type="NCBIfam" id="TIGR00573">
    <property type="entry name" value="dnaq"/>
    <property type="match status" value="1"/>
</dbReference>
<dbReference type="SUPFAM" id="SSF82771">
    <property type="entry name" value="GIY-YIG endonuclease"/>
    <property type="match status" value="1"/>
</dbReference>
<dbReference type="GO" id="GO:0003677">
    <property type="term" value="F:DNA binding"/>
    <property type="evidence" value="ECO:0007669"/>
    <property type="project" value="InterPro"/>
</dbReference>
<dbReference type="SUPFAM" id="SSF53098">
    <property type="entry name" value="Ribonuclease H-like"/>
    <property type="match status" value="1"/>
</dbReference>
<accession>A0A6J6I850</accession>
<dbReference type="CDD" id="cd10434">
    <property type="entry name" value="GIY-YIG_UvrC_Cho"/>
    <property type="match status" value="1"/>
</dbReference>
<dbReference type="InterPro" id="IPR000305">
    <property type="entry name" value="GIY-YIG_endonuc"/>
</dbReference>
<evidence type="ECO:0000259" key="1">
    <source>
        <dbReference type="PROSITE" id="PS50164"/>
    </source>
</evidence>
<dbReference type="PANTHER" id="PTHR30562:SF1">
    <property type="entry name" value="UVRABC SYSTEM PROTEIN C"/>
    <property type="match status" value="1"/>
</dbReference>
<dbReference type="GO" id="GO:0009380">
    <property type="term" value="C:excinuclease repair complex"/>
    <property type="evidence" value="ECO:0007669"/>
    <property type="project" value="TreeGrafter"/>
</dbReference>
<dbReference type="InterPro" id="IPR006054">
    <property type="entry name" value="DnaQ"/>
</dbReference>
<dbReference type="InterPro" id="IPR036397">
    <property type="entry name" value="RNaseH_sf"/>
</dbReference>
<sequence>MYEQLATEELGLTLLETTFVIVDLETTGGSPKQAAITEIGAVKVRGGEIVGEFATLVNPQVAIPPFIAALTGITDTLVASAPTIRVVLPSLLEFIGDAVVVAHNAPFDVGFLTAACVQQDLQWPKPQVVDTARLARVALHRDEVPNCKLGTLAAHFHSPTTPTHRALDDARATVDVLHGLFERVANHGVTTLEDLKAFTSRVTVKQREKHHLAKGLPAKPGVYLFKDAQGSTLYVGTSKNIALRVRNYFTASETRRRIKDMVGIATQVQPIVCASALEARVRELRFISSEQPRYNVRSKKPASQAWITLTNEAVPRLSIVRTPKDEDAPAFGPFNGRHAAQEALETLSWVFNIRTCTTKFRKLPVVNESAAHGCSRFDLGRCVAPCKGDYEPHHQVVHRAFTAMQGDLRSITHAITEHLRYLSNQERFEDAGLWRDRLTMLAQSSVRSHRLGQLCVTQEIVAACPTPDGGWEIHIIRHGRLAGAGIADPGVDPLPIVETLIATADLGVHEVLTEETAAIADWLDQPGVRLVHTSSSLSMPVHCGGNLVKQLISARKAANTAVLHVDAGLPSMRPIGPRKGAVTRIRTTA</sequence>
<dbReference type="SMART" id="SM00465">
    <property type="entry name" value="GIYc"/>
    <property type="match status" value="1"/>
</dbReference>
<dbReference type="NCBIfam" id="NF005907">
    <property type="entry name" value="PRK07883.1-5"/>
    <property type="match status" value="1"/>
</dbReference>
<dbReference type="FunFam" id="3.30.420.10:FF:000045">
    <property type="entry name" value="3'-5' exonuclease DinG"/>
    <property type="match status" value="1"/>
</dbReference>
<evidence type="ECO:0000313" key="3">
    <source>
        <dbReference type="EMBL" id="CAB4894285.1"/>
    </source>
</evidence>
<dbReference type="InterPro" id="IPR035901">
    <property type="entry name" value="GIY-YIG_endonuc_sf"/>
</dbReference>
<dbReference type="Pfam" id="PF01541">
    <property type="entry name" value="GIY-YIG"/>
    <property type="match status" value="1"/>
</dbReference>
<evidence type="ECO:0000313" key="2">
    <source>
        <dbReference type="EMBL" id="CAB4622641.1"/>
    </source>
</evidence>
<dbReference type="CDD" id="cd06127">
    <property type="entry name" value="DEDDh"/>
    <property type="match status" value="1"/>
</dbReference>
<dbReference type="PROSITE" id="PS50164">
    <property type="entry name" value="GIY_YIG"/>
    <property type="match status" value="1"/>
</dbReference>
<feature type="domain" description="GIY-YIG" evidence="1">
    <location>
        <begin position="218"/>
        <end position="296"/>
    </location>
</feature>